<dbReference type="EMBL" id="LKAM01000011">
    <property type="protein sequence ID" value="KUM46493.1"/>
    <property type="molecule type" value="Genomic_DNA"/>
</dbReference>
<evidence type="ECO:0000313" key="2">
    <source>
        <dbReference type="EMBL" id="KUM46493.1"/>
    </source>
</evidence>
<keyword evidence="1" id="KW-0472">Membrane</keyword>
<keyword evidence="1" id="KW-0812">Transmembrane</keyword>
<name>A0A124GMR2_PICGL</name>
<reference evidence="2" key="1">
    <citation type="journal article" date="2015" name="Genome Biol. Evol.">
        <title>Organellar Genomes of White Spruce (Picea glauca): Assembly and Annotation.</title>
        <authorList>
            <person name="Jackman S.D."/>
            <person name="Warren R.L."/>
            <person name="Gibb E.A."/>
            <person name="Vandervalk B.P."/>
            <person name="Mohamadi H."/>
            <person name="Chu J."/>
            <person name="Raymond A."/>
            <person name="Pleasance S."/>
            <person name="Coope R."/>
            <person name="Wildung M.R."/>
            <person name="Ritland C.E."/>
            <person name="Bousquet J."/>
            <person name="Jones S.J."/>
            <person name="Bohlmann J."/>
            <person name="Birol I."/>
        </authorList>
    </citation>
    <scope>NUCLEOTIDE SEQUENCE [LARGE SCALE GENOMIC DNA]</scope>
    <source>
        <tissue evidence="2">Flushing bud</tissue>
    </source>
</reference>
<organism evidence="2">
    <name type="scientific">Picea glauca</name>
    <name type="common">White spruce</name>
    <name type="synonym">Pinus glauca</name>
    <dbReference type="NCBI Taxonomy" id="3330"/>
    <lineage>
        <taxon>Eukaryota</taxon>
        <taxon>Viridiplantae</taxon>
        <taxon>Streptophyta</taxon>
        <taxon>Embryophyta</taxon>
        <taxon>Tracheophyta</taxon>
        <taxon>Spermatophyta</taxon>
        <taxon>Pinopsida</taxon>
        <taxon>Pinidae</taxon>
        <taxon>Conifers I</taxon>
        <taxon>Pinales</taxon>
        <taxon>Pinaceae</taxon>
        <taxon>Picea</taxon>
    </lineage>
</organism>
<protein>
    <submittedName>
        <fullName evidence="2">Uncharacterized protein</fullName>
    </submittedName>
</protein>
<evidence type="ECO:0000256" key="1">
    <source>
        <dbReference type="SAM" id="Phobius"/>
    </source>
</evidence>
<keyword evidence="2" id="KW-0496">Mitochondrion</keyword>
<proteinExistence type="predicted"/>
<gene>
    <name evidence="2" type="ORF">ABT39_MTgene1594</name>
</gene>
<dbReference type="AlphaFoldDB" id="A0A124GMR2"/>
<comment type="caution">
    <text evidence="2">The sequence shown here is derived from an EMBL/GenBank/DDBJ whole genome shotgun (WGS) entry which is preliminary data.</text>
</comment>
<feature type="transmembrane region" description="Helical" evidence="1">
    <location>
        <begin position="16"/>
        <end position="35"/>
    </location>
</feature>
<keyword evidence="1" id="KW-1133">Transmembrane helix</keyword>
<accession>A0A124GMR2</accession>
<sequence length="56" mass="6511">MSSPQSFRVTLKAWEFGNILLWGFIGFVCTFLRLVDRVPGILIWYPDFVLVFGIPF</sequence>
<geneLocation type="mitochondrion" evidence="2"/>